<evidence type="ECO:0000259" key="6">
    <source>
        <dbReference type="PROSITE" id="PS51007"/>
    </source>
</evidence>
<dbReference type="PROSITE" id="PS51007">
    <property type="entry name" value="CYTC"/>
    <property type="match status" value="1"/>
</dbReference>
<reference evidence="7 8" key="1">
    <citation type="submission" date="2018-05" db="EMBL/GenBank/DDBJ databases">
        <title>Pararhodobacter marina sp. nov., isolated from deep-sea water of the Indian Ocean.</title>
        <authorList>
            <person name="Lai Q.Sr."/>
            <person name="Liu X."/>
            <person name="Shao Z."/>
        </authorList>
    </citation>
    <scope>NUCLEOTIDE SEQUENCE [LARGE SCALE GENOMIC DNA]</scope>
    <source>
        <strain evidence="7 8">CIC4N-9</strain>
    </source>
</reference>
<dbReference type="Proteomes" id="UP000244940">
    <property type="component" value="Unassembled WGS sequence"/>
</dbReference>
<dbReference type="GeneID" id="94365648"/>
<sequence>MKQSLILAAAALMSLGTSAALADDHAIAASGDPEAGEALWRGCRSCHSIVADDGTVIQRGGRTGPNLYGVAGRQPGTEPEFGRYSELMVSFGETGVVWDEEHFVEYVANPVDYLSHHGGEGSRRGTMSFRLTEGAADMWAYLVSVGPEPEGDSE</sequence>
<evidence type="ECO:0000256" key="1">
    <source>
        <dbReference type="ARBA" id="ARBA00022617"/>
    </source>
</evidence>
<dbReference type="InterPro" id="IPR009056">
    <property type="entry name" value="Cyt_c-like_dom"/>
</dbReference>
<dbReference type="GO" id="GO:0009055">
    <property type="term" value="F:electron transfer activity"/>
    <property type="evidence" value="ECO:0007669"/>
    <property type="project" value="InterPro"/>
</dbReference>
<keyword evidence="3 4" id="KW-0408">Iron</keyword>
<dbReference type="GO" id="GO:0020037">
    <property type="term" value="F:heme binding"/>
    <property type="evidence" value="ECO:0007669"/>
    <property type="project" value="InterPro"/>
</dbReference>
<evidence type="ECO:0000313" key="8">
    <source>
        <dbReference type="Proteomes" id="UP000244940"/>
    </source>
</evidence>
<proteinExistence type="predicted"/>
<dbReference type="EMBL" id="QEYD01000006">
    <property type="protein sequence ID" value="PWE28728.1"/>
    <property type="molecule type" value="Genomic_DNA"/>
</dbReference>
<dbReference type="AlphaFoldDB" id="A0A2U2CA01"/>
<evidence type="ECO:0000256" key="5">
    <source>
        <dbReference type="SAM" id="SignalP"/>
    </source>
</evidence>
<comment type="caution">
    <text evidence="7">The sequence shown here is derived from an EMBL/GenBank/DDBJ whole genome shotgun (WGS) entry which is preliminary data.</text>
</comment>
<dbReference type="OrthoDB" id="9805828at2"/>
<evidence type="ECO:0000256" key="3">
    <source>
        <dbReference type="ARBA" id="ARBA00023004"/>
    </source>
</evidence>
<feature type="signal peptide" evidence="5">
    <location>
        <begin position="1"/>
        <end position="22"/>
    </location>
</feature>
<evidence type="ECO:0000256" key="2">
    <source>
        <dbReference type="ARBA" id="ARBA00022723"/>
    </source>
</evidence>
<dbReference type="SUPFAM" id="SSF46626">
    <property type="entry name" value="Cytochrome c"/>
    <property type="match status" value="1"/>
</dbReference>
<dbReference type="GO" id="GO:0046872">
    <property type="term" value="F:metal ion binding"/>
    <property type="evidence" value="ECO:0007669"/>
    <property type="project" value="UniProtKB-KW"/>
</dbReference>
<evidence type="ECO:0000256" key="4">
    <source>
        <dbReference type="PROSITE-ProRule" id="PRU00433"/>
    </source>
</evidence>
<organism evidence="7 8">
    <name type="scientific">Pararhodobacter marinus</name>
    <dbReference type="NCBI Taxonomy" id="2184063"/>
    <lineage>
        <taxon>Bacteria</taxon>
        <taxon>Pseudomonadati</taxon>
        <taxon>Pseudomonadota</taxon>
        <taxon>Alphaproteobacteria</taxon>
        <taxon>Rhodobacterales</taxon>
        <taxon>Paracoccaceae</taxon>
        <taxon>Pararhodobacter</taxon>
    </lineage>
</organism>
<protein>
    <submittedName>
        <fullName evidence="7">Cytochrome C</fullName>
    </submittedName>
</protein>
<gene>
    <name evidence="7" type="ORF">C4N9_12175</name>
</gene>
<feature type="domain" description="Cytochrome c" evidence="6">
    <location>
        <begin position="31"/>
        <end position="146"/>
    </location>
</feature>
<dbReference type="InterPro" id="IPR036909">
    <property type="entry name" value="Cyt_c-like_dom_sf"/>
</dbReference>
<evidence type="ECO:0000313" key="7">
    <source>
        <dbReference type="EMBL" id="PWE28728.1"/>
    </source>
</evidence>
<dbReference type="RefSeq" id="WP_109533589.1">
    <property type="nucleotide sequence ID" value="NZ_CAXPUO010000074.1"/>
</dbReference>
<keyword evidence="1 4" id="KW-0349">Heme</keyword>
<keyword evidence="5" id="KW-0732">Signal</keyword>
<keyword evidence="2 4" id="KW-0479">Metal-binding</keyword>
<feature type="chain" id="PRO_5015452897" evidence="5">
    <location>
        <begin position="23"/>
        <end position="154"/>
    </location>
</feature>
<accession>A0A2U2CA01</accession>
<name>A0A2U2CA01_9RHOB</name>
<keyword evidence="8" id="KW-1185">Reference proteome</keyword>
<dbReference type="Gene3D" id="1.10.760.10">
    <property type="entry name" value="Cytochrome c-like domain"/>
    <property type="match status" value="1"/>
</dbReference>